<dbReference type="Proteomes" id="UP000230002">
    <property type="component" value="Unassembled WGS sequence"/>
</dbReference>
<name>A0A2G8SKZ4_9APHY</name>
<protein>
    <submittedName>
        <fullName evidence="1">Uncharacterized protein</fullName>
    </submittedName>
</protein>
<dbReference type="AlphaFoldDB" id="A0A2G8SKZ4"/>
<organism evidence="1 2">
    <name type="scientific">Ganoderma sinense ZZ0214-1</name>
    <dbReference type="NCBI Taxonomy" id="1077348"/>
    <lineage>
        <taxon>Eukaryota</taxon>
        <taxon>Fungi</taxon>
        <taxon>Dikarya</taxon>
        <taxon>Basidiomycota</taxon>
        <taxon>Agaricomycotina</taxon>
        <taxon>Agaricomycetes</taxon>
        <taxon>Polyporales</taxon>
        <taxon>Polyporaceae</taxon>
        <taxon>Ganoderma</taxon>
    </lineage>
</organism>
<accession>A0A2G8SKZ4</accession>
<evidence type="ECO:0000313" key="2">
    <source>
        <dbReference type="Proteomes" id="UP000230002"/>
    </source>
</evidence>
<evidence type="ECO:0000313" key="1">
    <source>
        <dbReference type="EMBL" id="PIL34429.1"/>
    </source>
</evidence>
<dbReference type="OrthoDB" id="417877at2759"/>
<dbReference type="EMBL" id="AYKW01000005">
    <property type="protein sequence ID" value="PIL34429.1"/>
    <property type="molecule type" value="Genomic_DNA"/>
</dbReference>
<keyword evidence="2" id="KW-1185">Reference proteome</keyword>
<reference evidence="1 2" key="1">
    <citation type="journal article" date="2015" name="Sci. Rep.">
        <title>Chromosome-level genome map provides insights into diverse defense mechanisms in the medicinal fungus Ganoderma sinense.</title>
        <authorList>
            <person name="Zhu Y."/>
            <person name="Xu J."/>
            <person name="Sun C."/>
            <person name="Zhou S."/>
            <person name="Xu H."/>
            <person name="Nelson D.R."/>
            <person name="Qian J."/>
            <person name="Song J."/>
            <person name="Luo H."/>
            <person name="Xiang L."/>
            <person name="Li Y."/>
            <person name="Xu Z."/>
            <person name="Ji A."/>
            <person name="Wang L."/>
            <person name="Lu S."/>
            <person name="Hayward A."/>
            <person name="Sun W."/>
            <person name="Li X."/>
            <person name="Schwartz D.C."/>
            <person name="Wang Y."/>
            <person name="Chen S."/>
        </authorList>
    </citation>
    <scope>NUCLEOTIDE SEQUENCE [LARGE SCALE GENOMIC DNA]</scope>
    <source>
        <strain evidence="1 2">ZZ0214-1</strain>
    </source>
</reference>
<comment type="caution">
    <text evidence="1">The sequence shown here is derived from an EMBL/GenBank/DDBJ whole genome shotgun (WGS) entry which is preliminary data.</text>
</comment>
<proteinExistence type="predicted"/>
<gene>
    <name evidence="1" type="ORF">GSI_03204</name>
</gene>
<sequence>MNSPHTSTGKPHLSEMRPIVTMSNLRAALKIYDDLSRPFSQRVQRGSESEEDSRAGKYPRELLPVIAEDVLAQMRWTFETKIEDDRAHCGEACSTLAWGYKEFKALAV</sequence>